<dbReference type="Pfam" id="PF10224">
    <property type="entry name" value="DUF2205"/>
    <property type="match status" value="1"/>
</dbReference>
<organism evidence="2 3">
    <name type="scientific">Mycena chlorophos</name>
    <name type="common">Agaric fungus</name>
    <name type="synonym">Agaricus chlorophos</name>
    <dbReference type="NCBI Taxonomy" id="658473"/>
    <lineage>
        <taxon>Eukaryota</taxon>
        <taxon>Fungi</taxon>
        <taxon>Dikarya</taxon>
        <taxon>Basidiomycota</taxon>
        <taxon>Agaricomycotina</taxon>
        <taxon>Agaricomycetes</taxon>
        <taxon>Agaricomycetidae</taxon>
        <taxon>Agaricales</taxon>
        <taxon>Marasmiineae</taxon>
        <taxon>Mycenaceae</taxon>
        <taxon>Mycena</taxon>
    </lineage>
</organism>
<evidence type="ECO:0000313" key="2">
    <source>
        <dbReference type="EMBL" id="GAT58773.1"/>
    </source>
</evidence>
<gene>
    <name evidence="2" type="ORF">MCHLO_15161</name>
</gene>
<name>A0ABQ0M611_MYCCL</name>
<evidence type="ECO:0000256" key="1">
    <source>
        <dbReference type="SAM" id="MobiDB-lite"/>
    </source>
</evidence>
<evidence type="ECO:0000313" key="3">
    <source>
        <dbReference type="Proteomes" id="UP000815677"/>
    </source>
</evidence>
<dbReference type="InterPro" id="IPR019357">
    <property type="entry name" value="SCOC"/>
</dbReference>
<keyword evidence="3" id="KW-1185">Reference proteome</keyword>
<reference evidence="2" key="1">
    <citation type="submission" date="2014-09" db="EMBL/GenBank/DDBJ databases">
        <title>Genome sequence of the luminous mushroom Mycena chlorophos for searching fungal bioluminescence genes.</title>
        <authorList>
            <person name="Tanaka Y."/>
            <person name="Kasuga D."/>
            <person name="Oba Y."/>
            <person name="Hase S."/>
            <person name="Sato K."/>
            <person name="Oba Y."/>
            <person name="Sakakibara Y."/>
        </authorList>
    </citation>
    <scope>NUCLEOTIDE SEQUENCE</scope>
</reference>
<protein>
    <submittedName>
        <fullName evidence="2">Uncharacterized protein</fullName>
    </submittedName>
</protein>
<accession>A0ABQ0M611</accession>
<dbReference type="Proteomes" id="UP000815677">
    <property type="component" value="Unassembled WGS sequence"/>
</dbReference>
<dbReference type="EMBL" id="DF849766">
    <property type="protein sequence ID" value="GAT58773.1"/>
    <property type="molecule type" value="Genomic_DNA"/>
</dbReference>
<dbReference type="Gene3D" id="1.20.5.170">
    <property type="match status" value="1"/>
</dbReference>
<sequence length="82" mass="9049">MADSDLDAWGSGSGGVSAPGDLVKDALKKEKLLKEIEASQQDLRTILGRVDTVQKEVKKLTSDNETLQMYIDNLTVQMAKRR</sequence>
<feature type="region of interest" description="Disordered" evidence="1">
    <location>
        <begin position="1"/>
        <end position="20"/>
    </location>
</feature>
<proteinExistence type="predicted"/>